<dbReference type="PANTHER" id="PTHR30023:SF0">
    <property type="entry name" value="PENICILLIN-SENSITIVE CARBOXYPEPTIDASE A"/>
    <property type="match status" value="1"/>
</dbReference>
<accession>A0A1I2X128</accession>
<feature type="chain" id="PRO_5011555224" evidence="3">
    <location>
        <begin position="24"/>
        <end position="464"/>
    </location>
</feature>
<feature type="signal peptide" evidence="3">
    <location>
        <begin position="1"/>
        <end position="23"/>
    </location>
</feature>
<dbReference type="GO" id="GO:0006508">
    <property type="term" value="P:proteolysis"/>
    <property type="evidence" value="ECO:0007669"/>
    <property type="project" value="InterPro"/>
</dbReference>
<keyword evidence="5" id="KW-1185">Reference proteome</keyword>
<protein>
    <submittedName>
        <fullName evidence="4">D-alanyl-D-alanine carboxypeptidase / D-alanyl-D-alanine-endopeptidase (Penicillin-binding protein 4)</fullName>
    </submittedName>
</protein>
<evidence type="ECO:0000313" key="5">
    <source>
        <dbReference type="Proteomes" id="UP000198724"/>
    </source>
</evidence>
<dbReference type="EMBL" id="FOOT01000005">
    <property type="protein sequence ID" value="SFH07250.1"/>
    <property type="molecule type" value="Genomic_DNA"/>
</dbReference>
<keyword evidence="4" id="KW-0121">Carboxypeptidase</keyword>
<dbReference type="Pfam" id="PF02113">
    <property type="entry name" value="Peptidase_S13"/>
    <property type="match status" value="1"/>
</dbReference>
<dbReference type="AlphaFoldDB" id="A0A1I2X128"/>
<dbReference type="SUPFAM" id="SSF56601">
    <property type="entry name" value="beta-lactamase/transpeptidase-like"/>
    <property type="match status" value="1"/>
</dbReference>
<dbReference type="NCBIfam" id="TIGR00666">
    <property type="entry name" value="PBP4"/>
    <property type="match status" value="1"/>
</dbReference>
<proteinExistence type="inferred from homology"/>
<evidence type="ECO:0000256" key="2">
    <source>
        <dbReference type="ARBA" id="ARBA00022801"/>
    </source>
</evidence>
<dbReference type="RefSeq" id="WP_092103628.1">
    <property type="nucleotide sequence ID" value="NZ_FOOT01000005.1"/>
</dbReference>
<dbReference type="PRINTS" id="PR00922">
    <property type="entry name" value="DADACBPTASE3"/>
</dbReference>
<dbReference type="PANTHER" id="PTHR30023">
    <property type="entry name" value="D-ALANYL-D-ALANINE CARBOXYPEPTIDASE"/>
    <property type="match status" value="1"/>
</dbReference>
<dbReference type="Gene3D" id="3.40.710.10">
    <property type="entry name" value="DD-peptidase/beta-lactamase superfamily"/>
    <property type="match status" value="2"/>
</dbReference>
<sequence length="464" mass="51208">MKRLNQKITLTLALLLLHTFAWAQTVPEKVTAAYQAFEQDPQLQNAISSLYITDAKTGKVIFDKNSRIGLAPASTMKLITSISAYELLGTDFKYETKFAYRKGKGPAELLILPSGDPTLGSWRWPETKEGEVLQGLTRALQKTGVKSFGSVLVANEGWNDETVPDGWMWQDIANYYGAGPAKLNWRENQYDVILQSGAKIGDPVAIVKTVPALNGYTLHSELTAAAAGTGDNAYIYFPLSTSAATIRGTIPVNESSFKISGAMPSASRQFVSTLSDTLRTVGIKLPKSVTEHHLALPYNDYTVFHTITSPPLDSIIYWFNRRSINLYGEALVKTIAAKHTPDSRTSNGLKEIRAFWKEWGLPETELSMVDGSGLSPLNRVTTHAQVQLLQHARLQPWYNGIYASLPVFNGMKMKSGTIRGVKGFCGYHKSADGKEYVFSFIVNNYNGSASALVKKMYKVLDELK</sequence>
<evidence type="ECO:0000256" key="3">
    <source>
        <dbReference type="SAM" id="SignalP"/>
    </source>
</evidence>
<keyword evidence="3" id="KW-0732">Signal</keyword>
<evidence type="ECO:0000256" key="1">
    <source>
        <dbReference type="ARBA" id="ARBA00006096"/>
    </source>
</evidence>
<comment type="similarity">
    <text evidence="1">Belongs to the peptidase S13 family.</text>
</comment>
<keyword evidence="4" id="KW-0645">Protease</keyword>
<dbReference type="GO" id="GO:0000270">
    <property type="term" value="P:peptidoglycan metabolic process"/>
    <property type="evidence" value="ECO:0007669"/>
    <property type="project" value="TreeGrafter"/>
</dbReference>
<organism evidence="4 5">
    <name type="scientific">Pontibacter chinhatensis</name>
    <dbReference type="NCBI Taxonomy" id="1436961"/>
    <lineage>
        <taxon>Bacteria</taxon>
        <taxon>Pseudomonadati</taxon>
        <taxon>Bacteroidota</taxon>
        <taxon>Cytophagia</taxon>
        <taxon>Cytophagales</taxon>
        <taxon>Hymenobacteraceae</taxon>
        <taxon>Pontibacter</taxon>
    </lineage>
</organism>
<dbReference type="InterPro" id="IPR000667">
    <property type="entry name" value="Peptidase_S13"/>
</dbReference>
<dbReference type="Proteomes" id="UP000198724">
    <property type="component" value="Unassembled WGS sequence"/>
</dbReference>
<name>A0A1I2X128_9BACT</name>
<dbReference type="OrthoDB" id="9802627at2"/>
<keyword evidence="2" id="KW-0378">Hydrolase</keyword>
<dbReference type="InterPro" id="IPR012338">
    <property type="entry name" value="Beta-lactam/transpept-like"/>
</dbReference>
<evidence type="ECO:0000313" key="4">
    <source>
        <dbReference type="EMBL" id="SFH07250.1"/>
    </source>
</evidence>
<dbReference type="GO" id="GO:0004185">
    <property type="term" value="F:serine-type carboxypeptidase activity"/>
    <property type="evidence" value="ECO:0007669"/>
    <property type="project" value="InterPro"/>
</dbReference>
<gene>
    <name evidence="4" type="ORF">SAMN05421739_105324</name>
</gene>
<dbReference type="STRING" id="1436961.SAMN05421739_105324"/>
<reference evidence="5" key="1">
    <citation type="submission" date="2016-10" db="EMBL/GenBank/DDBJ databases">
        <authorList>
            <person name="Varghese N."/>
            <person name="Submissions S."/>
        </authorList>
    </citation>
    <scope>NUCLEOTIDE SEQUENCE [LARGE SCALE GENOMIC DNA]</scope>
    <source>
        <strain evidence="5">LP51</strain>
    </source>
</reference>